<evidence type="ECO:0008006" key="4">
    <source>
        <dbReference type="Google" id="ProtNLM"/>
    </source>
</evidence>
<feature type="signal peptide" evidence="1">
    <location>
        <begin position="1"/>
        <end position="20"/>
    </location>
</feature>
<sequence>MTTAMRRSVVLIAAATTLVAGCSTGQGDPSVAVAVGGVNLATVDQVQQQLSDLLTNNQQAQDMAKQRQLDQVARGIVTQDVLHVLTAEAAKQQNVTVDESLVTQLAPILTAPPQQQQGTDADPAAQTTAVVNAAFPATDVARDKVIQMQLGRKSVGTVSVTADVAILSDQNEARSLANRIAQSPDKAVPLIQSAKSMVQDPFVDRRFGYRASDKQHDPANQIVGVAAQPFMYVPAGSVLMWRLTGEQGGYAVIYIKDRQTGPAPADLDLSQVNPLQFVDVGKFSLVPLALQRGVKPNQRYGEWDMVNMQVISASEAATGSFVIAPANPKQ</sequence>
<keyword evidence="1" id="KW-0732">Signal</keyword>
<evidence type="ECO:0000256" key="1">
    <source>
        <dbReference type="SAM" id="SignalP"/>
    </source>
</evidence>
<reference evidence="2 3" key="1">
    <citation type="submission" date="2019-03" db="EMBL/GenBank/DDBJ databases">
        <title>Genomic Encyclopedia of Type Strains, Phase IV (KMG-IV): sequencing the most valuable type-strain genomes for metagenomic binning, comparative biology and taxonomic classification.</title>
        <authorList>
            <person name="Goeker M."/>
        </authorList>
    </citation>
    <scope>NUCLEOTIDE SEQUENCE [LARGE SCALE GENOMIC DNA]</scope>
    <source>
        <strain evidence="2 3">DSM 45934</strain>
    </source>
</reference>
<evidence type="ECO:0000313" key="3">
    <source>
        <dbReference type="Proteomes" id="UP000295680"/>
    </source>
</evidence>
<dbReference type="AlphaFoldDB" id="A0A4R2JMS3"/>
<protein>
    <recommendedName>
        <fullName evidence="4">SurA-like protein</fullName>
    </recommendedName>
</protein>
<dbReference type="Proteomes" id="UP000295680">
    <property type="component" value="Unassembled WGS sequence"/>
</dbReference>
<comment type="caution">
    <text evidence="2">The sequence shown here is derived from an EMBL/GenBank/DDBJ whole genome shotgun (WGS) entry which is preliminary data.</text>
</comment>
<dbReference type="PROSITE" id="PS51257">
    <property type="entry name" value="PROKAR_LIPOPROTEIN"/>
    <property type="match status" value="1"/>
</dbReference>
<feature type="chain" id="PRO_5038905776" description="SurA-like protein" evidence="1">
    <location>
        <begin position="21"/>
        <end position="330"/>
    </location>
</feature>
<gene>
    <name evidence="2" type="ORF">EV192_105495</name>
</gene>
<dbReference type="OrthoDB" id="5175106at2"/>
<proteinExistence type="predicted"/>
<dbReference type="EMBL" id="SLWS01000005">
    <property type="protein sequence ID" value="TCO58426.1"/>
    <property type="molecule type" value="Genomic_DNA"/>
</dbReference>
<accession>A0A4R2JMS3</accession>
<keyword evidence="3" id="KW-1185">Reference proteome</keyword>
<organism evidence="2 3">
    <name type="scientific">Actinocrispum wychmicini</name>
    <dbReference type="NCBI Taxonomy" id="1213861"/>
    <lineage>
        <taxon>Bacteria</taxon>
        <taxon>Bacillati</taxon>
        <taxon>Actinomycetota</taxon>
        <taxon>Actinomycetes</taxon>
        <taxon>Pseudonocardiales</taxon>
        <taxon>Pseudonocardiaceae</taxon>
        <taxon>Actinocrispum</taxon>
    </lineage>
</organism>
<dbReference type="RefSeq" id="WP_132119167.1">
    <property type="nucleotide sequence ID" value="NZ_SLWS01000005.1"/>
</dbReference>
<evidence type="ECO:0000313" key="2">
    <source>
        <dbReference type="EMBL" id="TCO58426.1"/>
    </source>
</evidence>
<name>A0A4R2JMS3_9PSEU</name>